<comment type="similarity">
    <text evidence="1">Belongs to the peptidase C1 family.</text>
</comment>
<keyword evidence="2" id="KW-1015">Disulfide bond</keyword>
<dbReference type="PROSITE" id="PS00639">
    <property type="entry name" value="THIOL_PROTEASE_HIS"/>
    <property type="match status" value="1"/>
</dbReference>
<dbReference type="InterPro" id="IPR000668">
    <property type="entry name" value="Peptidase_C1A_C"/>
</dbReference>
<evidence type="ECO:0000313" key="7">
    <source>
        <dbReference type="Proteomes" id="UP001229421"/>
    </source>
</evidence>
<dbReference type="Pfam" id="PF00112">
    <property type="entry name" value="Peptidase_C1"/>
    <property type="match status" value="1"/>
</dbReference>
<dbReference type="GO" id="GO:0008234">
    <property type="term" value="F:cysteine-type peptidase activity"/>
    <property type="evidence" value="ECO:0007669"/>
    <property type="project" value="InterPro"/>
</dbReference>
<dbReference type="SUPFAM" id="SSF54001">
    <property type="entry name" value="Cysteine proteinases"/>
    <property type="match status" value="1"/>
</dbReference>
<dbReference type="SMART" id="SM00848">
    <property type="entry name" value="Inhibitor_I29"/>
    <property type="match status" value="1"/>
</dbReference>
<dbReference type="Gene3D" id="3.90.70.10">
    <property type="entry name" value="Cysteine proteinases"/>
    <property type="match status" value="1"/>
</dbReference>
<evidence type="ECO:0000256" key="1">
    <source>
        <dbReference type="ARBA" id="ARBA00008455"/>
    </source>
</evidence>
<dbReference type="InterPro" id="IPR025661">
    <property type="entry name" value="Pept_asp_AS"/>
</dbReference>
<dbReference type="InterPro" id="IPR025660">
    <property type="entry name" value="Pept_his_AS"/>
</dbReference>
<dbReference type="AlphaFoldDB" id="A0AAD8L9H7"/>
<sequence>MKINNFLVFSLSLVLILGVARSFDYHEKELESEEGLQGMYERWRNHHQVTEKSPERFNVFKGNVQMIHNHNKQNKPYKLKVNQFASMTKREFIDTYADSKLSHYNQLYKSRDNKMLKSSYGDIDINTLPKRMDWREHNAVTPPKSQGQCGSCYAFAAIGAVEGINAIRTGELVTLSEQMIMDCDTTGKTNGCGGGLVCGVYDWARDHWGIATNASYPYVGIKETCLGCKFGKFLVIVDGNEDLTRHDEEAHLKAAAHQPVGISMDPGGDGFMFYSEGIYTGPCGLEIQHAMLIVGYDEDPDGTKYWIVKNSWGEGWGEGGYIRMVRGLPMEEGICAMYSQSNICLKSPETKNFYAP</sequence>
<organism evidence="6 7">
    <name type="scientific">Tagetes erecta</name>
    <name type="common">African marigold</name>
    <dbReference type="NCBI Taxonomy" id="13708"/>
    <lineage>
        <taxon>Eukaryota</taxon>
        <taxon>Viridiplantae</taxon>
        <taxon>Streptophyta</taxon>
        <taxon>Embryophyta</taxon>
        <taxon>Tracheophyta</taxon>
        <taxon>Spermatophyta</taxon>
        <taxon>Magnoliopsida</taxon>
        <taxon>eudicotyledons</taxon>
        <taxon>Gunneridae</taxon>
        <taxon>Pentapetalae</taxon>
        <taxon>asterids</taxon>
        <taxon>campanulids</taxon>
        <taxon>Asterales</taxon>
        <taxon>Asteraceae</taxon>
        <taxon>Asteroideae</taxon>
        <taxon>Heliantheae alliance</taxon>
        <taxon>Tageteae</taxon>
        <taxon>Tagetes</taxon>
    </lineage>
</organism>
<name>A0AAD8L9H7_TARER</name>
<dbReference type="SMART" id="SM00645">
    <property type="entry name" value="Pept_C1"/>
    <property type="match status" value="1"/>
</dbReference>
<keyword evidence="7" id="KW-1185">Reference proteome</keyword>
<dbReference type="InterPro" id="IPR038765">
    <property type="entry name" value="Papain-like_cys_pep_sf"/>
</dbReference>
<proteinExistence type="inferred from homology"/>
<evidence type="ECO:0000256" key="3">
    <source>
        <dbReference type="SAM" id="SignalP"/>
    </source>
</evidence>
<feature type="chain" id="PRO_5042107794" evidence="3">
    <location>
        <begin position="23"/>
        <end position="356"/>
    </location>
</feature>
<dbReference type="GO" id="GO:0006508">
    <property type="term" value="P:proteolysis"/>
    <property type="evidence" value="ECO:0007669"/>
    <property type="project" value="InterPro"/>
</dbReference>
<reference evidence="6" key="1">
    <citation type="journal article" date="2023" name="bioRxiv">
        <title>Improved chromosome-level genome assembly for marigold (Tagetes erecta).</title>
        <authorList>
            <person name="Jiang F."/>
            <person name="Yuan L."/>
            <person name="Wang S."/>
            <person name="Wang H."/>
            <person name="Xu D."/>
            <person name="Wang A."/>
            <person name="Fan W."/>
        </authorList>
    </citation>
    <scope>NUCLEOTIDE SEQUENCE</scope>
    <source>
        <strain evidence="6">WSJ</strain>
        <tissue evidence="6">Leaf</tissue>
    </source>
</reference>
<evidence type="ECO:0000259" key="4">
    <source>
        <dbReference type="SMART" id="SM00645"/>
    </source>
</evidence>
<comment type="caution">
    <text evidence="6">The sequence shown here is derived from an EMBL/GenBank/DDBJ whole genome shotgun (WGS) entry which is preliminary data.</text>
</comment>
<dbReference type="Pfam" id="PF08246">
    <property type="entry name" value="Inhibitor_I29"/>
    <property type="match status" value="1"/>
</dbReference>
<evidence type="ECO:0000313" key="6">
    <source>
        <dbReference type="EMBL" id="KAK1436719.1"/>
    </source>
</evidence>
<dbReference type="FunFam" id="3.90.70.10:FF:000332">
    <property type="entry name" value="Cathepsin L1"/>
    <property type="match status" value="1"/>
</dbReference>
<feature type="domain" description="Peptidase C1A papain C-terminal" evidence="4">
    <location>
        <begin position="128"/>
        <end position="343"/>
    </location>
</feature>
<dbReference type="InterPro" id="IPR013201">
    <property type="entry name" value="Prot_inhib_I29"/>
</dbReference>
<dbReference type="PRINTS" id="PR00705">
    <property type="entry name" value="PAPAIN"/>
</dbReference>
<protein>
    <submittedName>
        <fullName evidence="6">Uncharacterized protein</fullName>
    </submittedName>
</protein>
<dbReference type="PROSITE" id="PS00139">
    <property type="entry name" value="THIOL_PROTEASE_CYS"/>
    <property type="match status" value="1"/>
</dbReference>
<feature type="domain" description="Cathepsin propeptide inhibitor" evidence="5">
    <location>
        <begin position="40"/>
        <end position="92"/>
    </location>
</feature>
<dbReference type="CDD" id="cd02248">
    <property type="entry name" value="Peptidase_C1A"/>
    <property type="match status" value="1"/>
</dbReference>
<dbReference type="InterPro" id="IPR000169">
    <property type="entry name" value="Pept_cys_AS"/>
</dbReference>
<dbReference type="InterPro" id="IPR013128">
    <property type="entry name" value="Peptidase_C1A"/>
</dbReference>
<dbReference type="InterPro" id="IPR039417">
    <property type="entry name" value="Peptidase_C1A_papain-like"/>
</dbReference>
<dbReference type="PANTHER" id="PTHR12411">
    <property type="entry name" value="CYSTEINE PROTEASE FAMILY C1-RELATED"/>
    <property type="match status" value="1"/>
</dbReference>
<accession>A0AAD8L9H7</accession>
<gene>
    <name evidence="6" type="ORF">QVD17_02501</name>
</gene>
<evidence type="ECO:0000259" key="5">
    <source>
        <dbReference type="SMART" id="SM00848"/>
    </source>
</evidence>
<feature type="signal peptide" evidence="3">
    <location>
        <begin position="1"/>
        <end position="22"/>
    </location>
</feature>
<keyword evidence="3" id="KW-0732">Signal</keyword>
<dbReference type="EMBL" id="JAUHHV010000001">
    <property type="protein sequence ID" value="KAK1436719.1"/>
    <property type="molecule type" value="Genomic_DNA"/>
</dbReference>
<dbReference type="PROSITE" id="PS00640">
    <property type="entry name" value="THIOL_PROTEASE_ASN"/>
    <property type="match status" value="1"/>
</dbReference>
<evidence type="ECO:0000256" key="2">
    <source>
        <dbReference type="ARBA" id="ARBA00023157"/>
    </source>
</evidence>
<dbReference type="Proteomes" id="UP001229421">
    <property type="component" value="Unassembled WGS sequence"/>
</dbReference>